<name>A0A6A4R6V2_9RHOB</name>
<evidence type="ECO:0000256" key="1">
    <source>
        <dbReference type="ARBA" id="ARBA00022729"/>
    </source>
</evidence>
<dbReference type="SUPFAM" id="SSF48371">
    <property type="entry name" value="ARM repeat"/>
    <property type="match status" value="1"/>
</dbReference>
<keyword evidence="1" id="KW-0732">Signal</keyword>
<dbReference type="Gene3D" id="1.10.1130.10">
    <property type="entry name" value="Flavocytochrome C3, Chain A"/>
    <property type="match status" value="2"/>
</dbReference>
<feature type="domain" description="Cytochrome c-552/4" evidence="4">
    <location>
        <begin position="179"/>
        <end position="218"/>
    </location>
</feature>
<organism evidence="5 6">
    <name type="scientific">Parasedimentitalea maritima</name>
    <dbReference type="NCBI Taxonomy" id="2578117"/>
    <lineage>
        <taxon>Bacteria</taxon>
        <taxon>Pseudomonadati</taxon>
        <taxon>Pseudomonadota</taxon>
        <taxon>Alphaproteobacteria</taxon>
        <taxon>Rhodobacterales</taxon>
        <taxon>Paracoccaceae</taxon>
        <taxon>Parasedimentitalea</taxon>
    </lineage>
</organism>
<evidence type="ECO:0000259" key="4">
    <source>
        <dbReference type="Pfam" id="PF13435"/>
    </source>
</evidence>
<dbReference type="InterPro" id="IPR023155">
    <property type="entry name" value="Cyt_c-552/4"/>
</dbReference>
<feature type="repeat" description="TPR" evidence="2">
    <location>
        <begin position="640"/>
        <end position="673"/>
    </location>
</feature>
<dbReference type="PANTHER" id="PTHR35038">
    <property type="entry name" value="DISSIMILATORY SULFITE REDUCTASE SIRA"/>
    <property type="match status" value="1"/>
</dbReference>
<dbReference type="Pfam" id="PF13435">
    <property type="entry name" value="Cytochrome_C554"/>
    <property type="match status" value="2"/>
</dbReference>
<evidence type="ECO:0008006" key="7">
    <source>
        <dbReference type="Google" id="ProtNLM"/>
    </source>
</evidence>
<dbReference type="AlphaFoldDB" id="A0A6A4R6V2"/>
<dbReference type="InterPro" id="IPR016024">
    <property type="entry name" value="ARM-type_fold"/>
</dbReference>
<dbReference type="Pfam" id="PF09699">
    <property type="entry name" value="Paired_CXXCH_1"/>
    <property type="match status" value="1"/>
</dbReference>
<sequence length="685" mass="75525">MAKQTRTVLNRAALKPHHLFLFIIVFLWLSPFAQAEDSLPKPPEYVGSETCTSCHAEAAEDWEGSHHALAWTDPSDETVVGLFDGRSFSHQGTTSRFSKEDGRFLIDTSDVKGGQRQYEVVGVAGIEPLQQYIVETEPGRLQSFDVVWDVEQNRWFHLYPDQELTADDGLHWSGPYKNWNARCAECHATGFEKNYDPKTEMYQSRQVEIGVGCEACHGPAQAHVEWAETGVPVDVTKWSGTNDVGLLINLAPSDTAETELRGYLAGTQQRISRLNNTEVQIQQCAGCHSRREPFEGGNPLPGTPFHDAYRLSNLREGLYHPDGQIEDEVYVYGSFLQSKMYANGVTCTNCHNPHTAEVKLEGNALCGQCHSPAGNPDFPSLALKEYDDPSHTFHAEGSTGAECKSCHMIERTYMGVDGRRDHSFRIPRPDLSLQTQAPNACNDCHDDQTYGWAADAVASWYPNSAKRGPHFSQILAKGRNDLRGQGEALVGLAEYDALPAIVRATALDMLVPLTNPVLATRLEPLLSNPEPLIRVAAISIQRGAPETERSARIVGLLGDPVKAVRIAAARGFLGMRIAYMPEQMNQDLNVAMGEWQASLAAKADFPEAQLVLAGIGLTTRRMDVALNAFGEAVEMDPQLTQAWVMMIRIHDALGDRQAAIETVHNALEKNPDDVQLNLMRADIGG</sequence>
<reference evidence="5 6" key="1">
    <citation type="submission" date="2019-12" db="EMBL/GenBank/DDBJ databases">
        <authorList>
            <person name="Zhang Y.-J."/>
        </authorList>
    </citation>
    <scope>NUCLEOTIDE SEQUENCE [LARGE SCALE GENOMIC DNA]</scope>
    <source>
        <strain evidence="5 6">H18S-6</strain>
    </source>
</reference>
<accession>A0A6A4R6V2</accession>
<evidence type="ECO:0000313" key="6">
    <source>
        <dbReference type="Proteomes" id="UP000441586"/>
    </source>
</evidence>
<dbReference type="Proteomes" id="UP000441586">
    <property type="component" value="Unassembled WGS sequence"/>
</dbReference>
<dbReference type="PANTHER" id="PTHR35038:SF8">
    <property type="entry name" value="C-TYPE POLYHEME CYTOCHROME OMCC"/>
    <property type="match status" value="1"/>
</dbReference>
<gene>
    <name evidence="5" type="ORF">GP644_21570</name>
</gene>
<protein>
    <recommendedName>
        <fullName evidence="7">Doubled CXXCH domain-containing protein</fullName>
    </recommendedName>
</protein>
<dbReference type="SUPFAM" id="SSF48452">
    <property type="entry name" value="TPR-like"/>
    <property type="match status" value="1"/>
</dbReference>
<evidence type="ECO:0000313" key="5">
    <source>
        <dbReference type="EMBL" id="KAE9625969.1"/>
    </source>
</evidence>
<dbReference type="InterPro" id="IPR010177">
    <property type="entry name" value="Paired_CXXCH_1"/>
</dbReference>
<dbReference type="EMBL" id="WSFO01000017">
    <property type="protein sequence ID" value="KAE9625969.1"/>
    <property type="molecule type" value="Genomic_DNA"/>
</dbReference>
<feature type="domain" description="Doubled CXXCH motif" evidence="3">
    <location>
        <begin position="343"/>
        <end position="372"/>
    </location>
</feature>
<dbReference type="SUPFAM" id="SSF48695">
    <property type="entry name" value="Multiheme cytochromes"/>
    <property type="match status" value="1"/>
</dbReference>
<dbReference type="InterPro" id="IPR011990">
    <property type="entry name" value="TPR-like_helical_dom_sf"/>
</dbReference>
<dbReference type="Gene3D" id="1.25.40.10">
    <property type="entry name" value="Tetratricopeptide repeat domain"/>
    <property type="match status" value="1"/>
</dbReference>
<evidence type="ECO:0000259" key="3">
    <source>
        <dbReference type="Pfam" id="PF09699"/>
    </source>
</evidence>
<feature type="domain" description="Cytochrome c-552/4" evidence="4">
    <location>
        <begin position="50"/>
        <end position="73"/>
    </location>
</feature>
<dbReference type="InterPro" id="IPR036280">
    <property type="entry name" value="Multihaem_cyt_sf"/>
</dbReference>
<keyword evidence="2" id="KW-0802">TPR repeat</keyword>
<dbReference type="PROSITE" id="PS50005">
    <property type="entry name" value="TPR"/>
    <property type="match status" value="1"/>
</dbReference>
<dbReference type="InterPro" id="IPR019734">
    <property type="entry name" value="TPR_rpt"/>
</dbReference>
<evidence type="ECO:0000256" key="2">
    <source>
        <dbReference type="PROSITE-ProRule" id="PRU00339"/>
    </source>
</evidence>
<dbReference type="Pfam" id="PF14559">
    <property type="entry name" value="TPR_19"/>
    <property type="match status" value="1"/>
</dbReference>
<dbReference type="InterPro" id="IPR051829">
    <property type="entry name" value="Multiheme_Cytochr_ET"/>
</dbReference>
<proteinExistence type="predicted"/>
<comment type="caution">
    <text evidence="5">The sequence shown here is derived from an EMBL/GenBank/DDBJ whole genome shotgun (WGS) entry which is preliminary data.</text>
</comment>